<organism evidence="8 9">
    <name type="scientific">Ophiobolus disseminans</name>
    <dbReference type="NCBI Taxonomy" id="1469910"/>
    <lineage>
        <taxon>Eukaryota</taxon>
        <taxon>Fungi</taxon>
        <taxon>Dikarya</taxon>
        <taxon>Ascomycota</taxon>
        <taxon>Pezizomycotina</taxon>
        <taxon>Dothideomycetes</taxon>
        <taxon>Pleosporomycetidae</taxon>
        <taxon>Pleosporales</taxon>
        <taxon>Pleosporineae</taxon>
        <taxon>Phaeosphaeriaceae</taxon>
        <taxon>Ophiobolus</taxon>
    </lineage>
</organism>
<dbReference type="GO" id="GO:0022857">
    <property type="term" value="F:transmembrane transporter activity"/>
    <property type="evidence" value="ECO:0007669"/>
    <property type="project" value="InterPro"/>
</dbReference>
<dbReference type="PROSITE" id="PS50850">
    <property type="entry name" value="MFS"/>
    <property type="match status" value="1"/>
</dbReference>
<evidence type="ECO:0000313" key="8">
    <source>
        <dbReference type="EMBL" id="KAF2831471.1"/>
    </source>
</evidence>
<keyword evidence="3 5" id="KW-1133">Transmembrane helix</keyword>
<keyword evidence="4 5" id="KW-0472">Membrane</keyword>
<dbReference type="PRINTS" id="PR01035">
    <property type="entry name" value="TCRTETA"/>
</dbReference>
<keyword evidence="9" id="KW-1185">Reference proteome</keyword>
<feature type="transmembrane region" description="Helical" evidence="5">
    <location>
        <begin position="464"/>
        <end position="482"/>
    </location>
</feature>
<dbReference type="CDD" id="cd17502">
    <property type="entry name" value="MFS_Azr1_MDR_like"/>
    <property type="match status" value="1"/>
</dbReference>
<feature type="transmembrane region" description="Helical" evidence="5">
    <location>
        <begin position="127"/>
        <end position="146"/>
    </location>
</feature>
<feature type="domain" description="Major facilitator superfamily (MFS) profile" evidence="7">
    <location>
        <begin position="1"/>
        <end position="487"/>
    </location>
</feature>
<reference evidence="8" key="1">
    <citation type="journal article" date="2020" name="Stud. Mycol.">
        <title>101 Dothideomycetes genomes: a test case for predicting lifestyles and emergence of pathogens.</title>
        <authorList>
            <person name="Haridas S."/>
            <person name="Albert R."/>
            <person name="Binder M."/>
            <person name="Bloem J."/>
            <person name="Labutti K."/>
            <person name="Salamov A."/>
            <person name="Andreopoulos B."/>
            <person name="Baker S."/>
            <person name="Barry K."/>
            <person name="Bills G."/>
            <person name="Bluhm B."/>
            <person name="Cannon C."/>
            <person name="Castanera R."/>
            <person name="Culley D."/>
            <person name="Daum C."/>
            <person name="Ezra D."/>
            <person name="Gonzalez J."/>
            <person name="Henrissat B."/>
            <person name="Kuo A."/>
            <person name="Liang C."/>
            <person name="Lipzen A."/>
            <person name="Lutzoni F."/>
            <person name="Magnuson J."/>
            <person name="Mondo S."/>
            <person name="Nolan M."/>
            <person name="Ohm R."/>
            <person name="Pangilinan J."/>
            <person name="Park H.-J."/>
            <person name="Ramirez L."/>
            <person name="Alfaro M."/>
            <person name="Sun H."/>
            <person name="Tritt A."/>
            <person name="Yoshinaga Y."/>
            <person name="Zwiers L.-H."/>
            <person name="Turgeon B."/>
            <person name="Goodwin S."/>
            <person name="Spatafora J."/>
            <person name="Crous P."/>
            <person name="Grigoriev I."/>
        </authorList>
    </citation>
    <scope>NUCLEOTIDE SEQUENCE</scope>
    <source>
        <strain evidence="8">CBS 113818</strain>
    </source>
</reference>
<dbReference type="OrthoDB" id="10021397at2759"/>
<protein>
    <submittedName>
        <fullName evidence="8">MFS general substrate transporter</fullName>
    </submittedName>
</protein>
<evidence type="ECO:0000256" key="5">
    <source>
        <dbReference type="SAM" id="Phobius"/>
    </source>
</evidence>
<feature type="transmembrane region" description="Helical" evidence="5">
    <location>
        <begin position="389"/>
        <end position="413"/>
    </location>
</feature>
<dbReference type="InterPro" id="IPR020846">
    <property type="entry name" value="MFS_dom"/>
</dbReference>
<gene>
    <name evidence="8" type="ORF">CC86DRAFT_314847</name>
</gene>
<dbReference type="InterPro" id="IPR036259">
    <property type="entry name" value="MFS_trans_sf"/>
</dbReference>
<feature type="transmembrane region" description="Helical" evidence="5">
    <location>
        <begin position="192"/>
        <end position="214"/>
    </location>
</feature>
<dbReference type="InterPro" id="IPR001958">
    <property type="entry name" value="Tet-R_TetA/multi-R_MdtG-like"/>
</dbReference>
<evidence type="ECO:0000313" key="9">
    <source>
        <dbReference type="Proteomes" id="UP000799424"/>
    </source>
</evidence>
<dbReference type="InterPro" id="IPR011701">
    <property type="entry name" value="MFS"/>
</dbReference>
<dbReference type="GO" id="GO:0005886">
    <property type="term" value="C:plasma membrane"/>
    <property type="evidence" value="ECO:0007669"/>
    <property type="project" value="TreeGrafter"/>
</dbReference>
<feature type="transmembrane region" description="Helical" evidence="5">
    <location>
        <begin position="262"/>
        <end position="287"/>
    </location>
</feature>
<evidence type="ECO:0000256" key="3">
    <source>
        <dbReference type="ARBA" id="ARBA00022989"/>
    </source>
</evidence>
<feature type="signal peptide" evidence="6">
    <location>
        <begin position="1"/>
        <end position="21"/>
    </location>
</feature>
<dbReference type="Pfam" id="PF07690">
    <property type="entry name" value="MFS_1"/>
    <property type="match status" value="1"/>
</dbReference>
<dbReference type="EMBL" id="MU006218">
    <property type="protein sequence ID" value="KAF2831471.1"/>
    <property type="molecule type" value="Genomic_DNA"/>
</dbReference>
<sequence length="513" mass="54740">MLAVWLAFFVVALDRTIIGTAVPTITEQFNSFGDIAWYESGFLLPICVLQLSFGRIYRYYSAKWVMIINIAIFQIGSVVCAAAPNSKALIIGRVVSGIGGAGVPPGAFILVSFLVPLRSRPKYIGSLGSVFGVTSILGPVLGGYLTSITWRWCFWINLPVGGVSMLLLVLLTPKCTPPVKRAGTWKGKLIELDPLGFFLVAVCLVCLLLAIQFGGKDDSWGSGVVIALFVVAGIFGTAFIVAQIWRGEKGTIPPYIIRQRSVLAGCFASLGIGSVLVLFSFYLPIWFQVVQNKSPQSSGLSLIPLLLSVVFAVMVSGVFTSSVGYYVPPAIFGAAVTMVGAALISTWTANVGAEKWIGYQIMTGVGLGLILQGPNIAVQTVLSKEDVSIGLSVINLANFLGSTIFVTVGQALLQSQLVKKLRPVLPGVDLGSLADGSAMSIRSQASRDQLPAVLGAYNDSMRSIWYLALGLTAVVLVSSFGLEWKNVKELKEAQKVDSEDRLQKEASIGAEKV</sequence>
<evidence type="ECO:0000256" key="4">
    <source>
        <dbReference type="ARBA" id="ARBA00023136"/>
    </source>
</evidence>
<dbReference type="PANTHER" id="PTHR23501:SF153">
    <property type="entry name" value="AFLATOXIN EFFLUX PUMP, PUTATIVE-RELATED"/>
    <property type="match status" value="1"/>
</dbReference>
<feature type="transmembrane region" description="Helical" evidence="5">
    <location>
        <begin position="152"/>
        <end position="171"/>
    </location>
</feature>
<feature type="chain" id="PRO_5025499667" evidence="6">
    <location>
        <begin position="22"/>
        <end position="513"/>
    </location>
</feature>
<feature type="transmembrane region" description="Helical" evidence="5">
    <location>
        <begin position="64"/>
        <end position="84"/>
    </location>
</feature>
<dbReference type="SUPFAM" id="SSF103473">
    <property type="entry name" value="MFS general substrate transporter"/>
    <property type="match status" value="1"/>
</dbReference>
<dbReference type="PANTHER" id="PTHR23501">
    <property type="entry name" value="MAJOR FACILITATOR SUPERFAMILY"/>
    <property type="match status" value="1"/>
</dbReference>
<proteinExistence type="predicted"/>
<dbReference type="AlphaFoldDB" id="A0A6A7ADS8"/>
<feature type="transmembrane region" description="Helical" evidence="5">
    <location>
        <begin position="356"/>
        <end position="377"/>
    </location>
</feature>
<feature type="transmembrane region" description="Helical" evidence="5">
    <location>
        <begin position="220"/>
        <end position="241"/>
    </location>
</feature>
<evidence type="ECO:0000259" key="7">
    <source>
        <dbReference type="PROSITE" id="PS50850"/>
    </source>
</evidence>
<keyword evidence="2 5" id="KW-0812">Transmembrane</keyword>
<dbReference type="Gene3D" id="1.20.1250.20">
    <property type="entry name" value="MFS general substrate transporter like domains"/>
    <property type="match status" value="1"/>
</dbReference>
<evidence type="ECO:0000256" key="2">
    <source>
        <dbReference type="ARBA" id="ARBA00022692"/>
    </source>
</evidence>
<comment type="subcellular location">
    <subcellularLocation>
        <location evidence="1">Membrane</location>
        <topology evidence="1">Multi-pass membrane protein</topology>
    </subcellularLocation>
</comment>
<feature type="transmembrane region" description="Helical" evidence="5">
    <location>
        <begin position="90"/>
        <end position="115"/>
    </location>
</feature>
<accession>A0A6A7ADS8</accession>
<evidence type="ECO:0000256" key="1">
    <source>
        <dbReference type="ARBA" id="ARBA00004141"/>
    </source>
</evidence>
<feature type="transmembrane region" description="Helical" evidence="5">
    <location>
        <begin position="299"/>
        <end position="319"/>
    </location>
</feature>
<feature type="transmembrane region" description="Helical" evidence="5">
    <location>
        <begin position="326"/>
        <end position="344"/>
    </location>
</feature>
<dbReference type="Proteomes" id="UP000799424">
    <property type="component" value="Unassembled WGS sequence"/>
</dbReference>
<keyword evidence="6" id="KW-0732">Signal</keyword>
<dbReference type="FunFam" id="1.20.1250.20:FF:000196">
    <property type="entry name" value="MFS toxin efflux pump (AflT)"/>
    <property type="match status" value="1"/>
</dbReference>
<name>A0A6A7ADS8_9PLEO</name>
<feature type="transmembrane region" description="Helical" evidence="5">
    <location>
        <begin position="35"/>
        <end position="57"/>
    </location>
</feature>
<evidence type="ECO:0000256" key="6">
    <source>
        <dbReference type="SAM" id="SignalP"/>
    </source>
</evidence>